<feature type="region of interest" description="Disordered" evidence="1">
    <location>
        <begin position="168"/>
        <end position="199"/>
    </location>
</feature>
<evidence type="ECO:0000259" key="2">
    <source>
        <dbReference type="Pfam" id="PF10453"/>
    </source>
</evidence>
<keyword evidence="4" id="KW-1185">Reference proteome</keyword>
<accession>A0A9D5H2B1</accession>
<dbReference type="GO" id="GO:0016791">
    <property type="term" value="F:phosphatase activity"/>
    <property type="evidence" value="ECO:0007669"/>
    <property type="project" value="InterPro"/>
</dbReference>
<feature type="compositionally biased region" description="Basic and acidic residues" evidence="1">
    <location>
        <begin position="366"/>
        <end position="377"/>
    </location>
</feature>
<feature type="region of interest" description="Disordered" evidence="1">
    <location>
        <begin position="357"/>
        <end position="418"/>
    </location>
</feature>
<dbReference type="PANTHER" id="PTHR13309">
    <property type="entry name" value="NUCLEAR FRAGILE X MENTAL RETARDATION PROTEIN INTERACTING PROTEIN 1"/>
    <property type="match status" value="1"/>
</dbReference>
<sequence>MNPFFNQIHGRGAPPNPPLQQAMPFNSPHFPQLPNPCPPPCFPNPNNPQPVNMAAQFGALQHNVHNALQNQQVLALVQQNLNQIAGLLNGQICPPNPALVSPYNPGFVGNPQGGMGICTANFGGGVGVLPVELVQLKNQEMHSFSVVHGGGSSVRDFSGANLVSGPPMSGSPMKGQHSRGRVHQHSGHYQPQVRSVKGGESDISKVNIENSSSNNFIKKFHRSGEREASQMRFQKSQNHHGKHARGNRKPFAKNGGPGQQNWKGRNHQFNKCSKQASVEHKRPFPVNYTEKEIKEWREARKKNFPTNSNINKKLAGNAKNLEDSDDAKLRRQQLKEVLAQQAELGVEVAEIPPSYLSESENLVPNTKRDEKDFEHGRKNWNMTGRLQRNDDKRRNRHNQDKRHAKRPKLRNDGTLTNPIKKREPTLLQKLLSREIKKDNSQLLQVFRFMVMNSFFGHWPEKPLEFPDITVKESDSETATTVEKGISLTVLENTAASGHNKHERIDELEILNDNGIAVNDGLECGPIDDCEIDSDNDGSGSHSTVPCVVYFGKEGIHWMTTMSQIWISCHFFRCSSPSSENLGKIIERIKALASTNGEHIIYLGDGKGDYCPSLKLTKGDHVMARKVYPLWELASENAKLIKADIHEWSNGEELERILTQLSPTLMSPTAPSFIPWIKLETMPMASLEFISQALPIPD</sequence>
<feature type="compositionally biased region" description="Basic residues" evidence="1">
    <location>
        <begin position="237"/>
        <end position="251"/>
    </location>
</feature>
<dbReference type="PANTHER" id="PTHR13309:SF0">
    <property type="entry name" value="FMR1-INTERACTING PROTEIN NUFIP1"/>
    <property type="match status" value="1"/>
</dbReference>
<dbReference type="InterPro" id="IPR023214">
    <property type="entry name" value="HAD_sf"/>
</dbReference>
<organism evidence="3 4">
    <name type="scientific">Dioscorea zingiberensis</name>
    <dbReference type="NCBI Taxonomy" id="325984"/>
    <lineage>
        <taxon>Eukaryota</taxon>
        <taxon>Viridiplantae</taxon>
        <taxon>Streptophyta</taxon>
        <taxon>Embryophyta</taxon>
        <taxon>Tracheophyta</taxon>
        <taxon>Spermatophyta</taxon>
        <taxon>Magnoliopsida</taxon>
        <taxon>Liliopsida</taxon>
        <taxon>Dioscoreales</taxon>
        <taxon>Dioscoreaceae</taxon>
        <taxon>Dioscorea</taxon>
    </lineage>
</organism>
<dbReference type="InterPro" id="IPR039136">
    <property type="entry name" value="NUFIP1-like"/>
</dbReference>
<dbReference type="EMBL" id="JAGGNH010000059">
    <property type="protein sequence ID" value="KAJ0960795.1"/>
    <property type="molecule type" value="Genomic_DNA"/>
</dbReference>
<name>A0A9D5H2B1_9LILI</name>
<evidence type="ECO:0000256" key="1">
    <source>
        <dbReference type="SAM" id="MobiDB-lite"/>
    </source>
</evidence>
<dbReference type="InterPro" id="IPR016965">
    <property type="entry name" value="Pase_PHOSPHO-typ"/>
</dbReference>
<dbReference type="Pfam" id="PF06888">
    <property type="entry name" value="Put_Phosphatase"/>
    <property type="match status" value="1"/>
</dbReference>
<evidence type="ECO:0000313" key="4">
    <source>
        <dbReference type="Proteomes" id="UP001085076"/>
    </source>
</evidence>
<feature type="compositionally biased region" description="Basic residues" evidence="1">
    <location>
        <begin position="394"/>
        <end position="408"/>
    </location>
</feature>
<feature type="region of interest" description="Disordered" evidence="1">
    <location>
        <begin position="1"/>
        <end position="30"/>
    </location>
</feature>
<dbReference type="Gene3D" id="3.40.50.1000">
    <property type="entry name" value="HAD superfamily/HAD-like"/>
    <property type="match status" value="1"/>
</dbReference>
<dbReference type="Pfam" id="PF10453">
    <property type="entry name" value="NUFIP1"/>
    <property type="match status" value="1"/>
</dbReference>
<dbReference type="GO" id="GO:0003723">
    <property type="term" value="F:RNA binding"/>
    <property type="evidence" value="ECO:0007669"/>
    <property type="project" value="InterPro"/>
</dbReference>
<proteinExistence type="predicted"/>
<protein>
    <recommendedName>
        <fullName evidence="2">FMR1-interacting protein 1 conserved domain-containing protein</fullName>
    </recommendedName>
</protein>
<reference evidence="3 4" key="1">
    <citation type="journal article" date="2022" name="Hortic Res">
        <title>The genome of Dioscorea zingiberensis sheds light on the biosynthesis, origin and evolution of the medicinally important diosgenin saponins.</title>
        <authorList>
            <person name="Li Y."/>
            <person name="Tan C."/>
            <person name="Li Z."/>
            <person name="Guo J."/>
            <person name="Li S."/>
            <person name="Chen X."/>
            <person name="Wang C."/>
            <person name="Dai X."/>
            <person name="Yang H."/>
            <person name="Song W."/>
            <person name="Hou L."/>
            <person name="Xu J."/>
            <person name="Tong Z."/>
            <person name="Xu A."/>
            <person name="Yuan X."/>
            <person name="Wang W."/>
            <person name="Yang Q."/>
            <person name="Chen L."/>
            <person name="Sun Z."/>
            <person name="Wang K."/>
            <person name="Pan B."/>
            <person name="Chen J."/>
            <person name="Bao Y."/>
            <person name="Liu F."/>
            <person name="Qi X."/>
            <person name="Gang D.R."/>
            <person name="Wen J."/>
            <person name="Li J."/>
        </authorList>
    </citation>
    <scope>NUCLEOTIDE SEQUENCE [LARGE SCALE GENOMIC DNA]</scope>
    <source>
        <strain evidence="3">Dzin_1.0</strain>
    </source>
</reference>
<feature type="domain" description="FMR1-interacting protein 1 conserved" evidence="2">
    <location>
        <begin position="287"/>
        <end position="320"/>
    </location>
</feature>
<feature type="compositionally biased region" description="Basic residues" evidence="1">
    <location>
        <begin position="176"/>
        <end position="186"/>
    </location>
</feature>
<dbReference type="InterPro" id="IPR019496">
    <property type="entry name" value="NUFIP1_cons_dom"/>
</dbReference>
<dbReference type="Proteomes" id="UP001085076">
    <property type="component" value="Unassembled WGS sequence"/>
</dbReference>
<dbReference type="AlphaFoldDB" id="A0A9D5H2B1"/>
<feature type="region of interest" description="Disordered" evidence="1">
    <location>
        <begin position="226"/>
        <end position="261"/>
    </location>
</feature>
<comment type="caution">
    <text evidence="3">The sequence shown here is derived from an EMBL/GenBank/DDBJ whole genome shotgun (WGS) entry which is preliminary data.</text>
</comment>
<dbReference type="GO" id="GO:0000492">
    <property type="term" value="P:box C/D snoRNP assembly"/>
    <property type="evidence" value="ECO:0007669"/>
    <property type="project" value="TreeGrafter"/>
</dbReference>
<evidence type="ECO:0000313" key="3">
    <source>
        <dbReference type="EMBL" id="KAJ0960795.1"/>
    </source>
</evidence>
<gene>
    <name evidence="3" type="ORF">J5N97_001320</name>
</gene>
<dbReference type="OrthoDB" id="273070at2759"/>
<dbReference type="GO" id="GO:0005634">
    <property type="term" value="C:nucleus"/>
    <property type="evidence" value="ECO:0007669"/>
    <property type="project" value="TreeGrafter"/>
</dbReference>